<keyword evidence="2" id="KW-0378">Hydrolase</keyword>
<dbReference type="Proteomes" id="UP000185511">
    <property type="component" value="Chromosome"/>
</dbReference>
<dbReference type="SUPFAM" id="SSF56219">
    <property type="entry name" value="DNase I-like"/>
    <property type="match status" value="1"/>
</dbReference>
<sequence>MSGVFTIGTFNYENGGLREDGRIELGPLIETIARCPVDVLMLGECPQYRRDGERPLWEATNRLSELLGGSARYLPFYSQRVGRKNHPMLLVSSDVVEPVQWHDPMVADTGYSVAGFLRARVLGVPMWLSSIHWPGGAGRAEFDRQAAILTERSVKPTIIAGDFNATSSWEKDIRPTDWGAAHLERGSWWKPLQKGRYDTTSGRWVVDTAQLDYLRHDLQFRDFGELADDPTPTTHEQNCSMRIDRIMASTAVPGTLVAGSYRVHRPSDAEAVSDHDYVTAAWDLAPARTVERRQLGSADASRPAGTRTS</sequence>
<dbReference type="AlphaFoldDB" id="A0AAC9LHN5"/>
<dbReference type="GO" id="GO:0016787">
    <property type="term" value="F:hydrolase activity"/>
    <property type="evidence" value="ECO:0007669"/>
    <property type="project" value="UniProtKB-KW"/>
</dbReference>
<evidence type="ECO:0000259" key="1">
    <source>
        <dbReference type="Pfam" id="PF03372"/>
    </source>
</evidence>
<keyword evidence="3" id="KW-1185">Reference proteome</keyword>
<organism evidence="2 3">
    <name type="scientific">Actinoalloteichus fjordicus</name>
    <dbReference type="NCBI Taxonomy" id="1612552"/>
    <lineage>
        <taxon>Bacteria</taxon>
        <taxon>Bacillati</taxon>
        <taxon>Actinomycetota</taxon>
        <taxon>Actinomycetes</taxon>
        <taxon>Pseudonocardiales</taxon>
        <taxon>Pseudonocardiaceae</taxon>
        <taxon>Actinoalloteichus</taxon>
    </lineage>
</organism>
<dbReference type="Pfam" id="PF03372">
    <property type="entry name" value="Exo_endo_phos"/>
    <property type="match status" value="1"/>
</dbReference>
<dbReference type="RefSeq" id="WP_157434384.1">
    <property type="nucleotide sequence ID" value="NZ_CP016076.1"/>
</dbReference>
<feature type="domain" description="Endonuclease/exonuclease/phosphatase" evidence="1">
    <location>
        <begin position="28"/>
        <end position="275"/>
    </location>
</feature>
<dbReference type="InterPro" id="IPR036691">
    <property type="entry name" value="Endo/exonu/phosph_ase_sf"/>
</dbReference>
<dbReference type="Gene3D" id="3.60.10.10">
    <property type="entry name" value="Endonuclease/exonuclease/phosphatase"/>
    <property type="match status" value="1"/>
</dbReference>
<proteinExistence type="predicted"/>
<evidence type="ECO:0000313" key="2">
    <source>
        <dbReference type="EMBL" id="APU16540.1"/>
    </source>
</evidence>
<dbReference type="EMBL" id="CP016076">
    <property type="protein sequence ID" value="APU16540.1"/>
    <property type="molecule type" value="Genomic_DNA"/>
</dbReference>
<dbReference type="KEGG" id="acad:UA74_22610"/>
<evidence type="ECO:0000313" key="3">
    <source>
        <dbReference type="Proteomes" id="UP000185511"/>
    </source>
</evidence>
<dbReference type="InterPro" id="IPR005135">
    <property type="entry name" value="Endo/exonuclease/phosphatase"/>
</dbReference>
<gene>
    <name evidence="2" type="ORF">UA74_22610</name>
</gene>
<protein>
    <submittedName>
        <fullName evidence="2">Metal-dependent hydrolase</fullName>
    </submittedName>
</protein>
<accession>A0AAC9LHN5</accession>
<reference evidence="3" key="1">
    <citation type="submission" date="2016-06" db="EMBL/GenBank/DDBJ databases">
        <title>Complete genome sequence of Actinoalloteichus fjordicus DSM 46855 (=ADI127-17), type strain of the new species Actinoalloteichus fjordicus.</title>
        <authorList>
            <person name="Ruckert C."/>
            <person name="Nouioui I."/>
            <person name="Willmese J."/>
            <person name="van Wezel G."/>
            <person name="Klenk H.-P."/>
            <person name="Kalinowski J."/>
            <person name="Zotchev S.B."/>
        </authorList>
    </citation>
    <scope>NUCLEOTIDE SEQUENCE [LARGE SCALE GENOMIC DNA]</scope>
    <source>
        <strain evidence="3">ADI127-7</strain>
    </source>
</reference>
<name>A0AAC9LHN5_9PSEU</name>